<feature type="binding site" evidence="6">
    <location>
        <position position="123"/>
    </location>
    <ligand>
        <name>S-adenosyl-L-methionine</name>
        <dbReference type="ChEBI" id="CHEBI:59789"/>
    </ligand>
</feature>
<evidence type="ECO:0000259" key="7">
    <source>
        <dbReference type="Pfam" id="PF00588"/>
    </source>
</evidence>
<comment type="similarity">
    <text evidence="6">Belongs to the class IV-like SAM-binding methyltransferase superfamily. RNA methyltransferase TrmH family. TrmL subfamily.</text>
</comment>
<accession>A0ABN5NB55</accession>
<dbReference type="InterPro" id="IPR016914">
    <property type="entry name" value="TrmL"/>
</dbReference>
<proteinExistence type="inferred from homology"/>
<comment type="subcellular location">
    <subcellularLocation>
        <location evidence="6">Cytoplasm</location>
    </subcellularLocation>
</comment>
<feature type="binding site" evidence="6">
    <location>
        <position position="131"/>
    </location>
    <ligand>
        <name>S-adenosyl-L-methionine</name>
        <dbReference type="ChEBI" id="CHEBI:59789"/>
    </ligand>
</feature>
<keyword evidence="5 6" id="KW-0819">tRNA processing</keyword>
<reference evidence="8 9" key="1">
    <citation type="submission" date="2018-08" db="EMBL/GenBank/DDBJ databases">
        <title>Complete genome sequence of type strain Thalassospira indica MCCC 1A01103T, isolated from isolated from deep seawater of the Indian Ocean.</title>
        <authorList>
            <person name="Liu Y."/>
        </authorList>
    </citation>
    <scope>NUCLEOTIDE SEQUENCE [LARGE SCALE GENOMIC DNA]</scope>
    <source>
        <strain evidence="8 9">PB8BT</strain>
    </source>
</reference>
<dbReference type="Pfam" id="PF00588">
    <property type="entry name" value="SpoU_methylase"/>
    <property type="match status" value="1"/>
</dbReference>
<name>A0ABN5NB55_9PROT</name>
<evidence type="ECO:0000256" key="5">
    <source>
        <dbReference type="ARBA" id="ARBA00022694"/>
    </source>
</evidence>
<dbReference type="HAMAP" id="MF_01885">
    <property type="entry name" value="tRNA_methyltr_TrmL"/>
    <property type="match status" value="1"/>
</dbReference>
<feature type="binding site" evidence="6">
    <location>
        <position position="81"/>
    </location>
    <ligand>
        <name>S-adenosyl-L-methionine</name>
        <dbReference type="ChEBI" id="CHEBI:59789"/>
    </ligand>
</feature>
<dbReference type="Gene3D" id="3.40.1280.10">
    <property type="match status" value="1"/>
</dbReference>
<comment type="subunit">
    <text evidence="6">Homodimer.</text>
</comment>
<keyword evidence="3 6" id="KW-0808">Transferase</keyword>
<comment type="catalytic activity">
    <reaction evidence="6">
        <text>5-carboxymethylaminomethyluridine(34) in tRNA(Leu) + S-adenosyl-L-methionine = 5-carboxymethylaminomethyl-2'-O-methyluridine(34) in tRNA(Leu) + S-adenosyl-L-homocysteine + H(+)</text>
        <dbReference type="Rhea" id="RHEA:43088"/>
        <dbReference type="Rhea" id="RHEA-COMP:10333"/>
        <dbReference type="Rhea" id="RHEA-COMP:10334"/>
        <dbReference type="ChEBI" id="CHEBI:15378"/>
        <dbReference type="ChEBI" id="CHEBI:57856"/>
        <dbReference type="ChEBI" id="CHEBI:59789"/>
        <dbReference type="ChEBI" id="CHEBI:74508"/>
        <dbReference type="ChEBI" id="CHEBI:74511"/>
        <dbReference type="EC" id="2.1.1.207"/>
    </reaction>
</comment>
<comment type="function">
    <text evidence="6">Methylates the ribose at the nucleotide 34 wobble position in the two leucyl isoacceptors tRNA(Leu)(CmAA) and tRNA(Leu)(cmnm5UmAA). Catalyzes the methyl transfer from S-adenosyl-L-methionine to the 2'-OH of the wobble nucleotide.</text>
</comment>
<dbReference type="EC" id="2.1.1.207" evidence="6"/>
<feature type="domain" description="tRNA/rRNA methyltransferase SpoU type" evidence="7">
    <location>
        <begin position="2"/>
        <end position="142"/>
    </location>
</feature>
<keyword evidence="9" id="KW-1185">Reference proteome</keyword>
<dbReference type="SUPFAM" id="SSF75217">
    <property type="entry name" value="alpha/beta knot"/>
    <property type="match status" value="1"/>
</dbReference>
<keyword evidence="1 6" id="KW-0963">Cytoplasm</keyword>
<evidence type="ECO:0000256" key="3">
    <source>
        <dbReference type="ARBA" id="ARBA00022679"/>
    </source>
</evidence>
<evidence type="ECO:0000313" key="8">
    <source>
        <dbReference type="EMBL" id="AXO13681.1"/>
    </source>
</evidence>
<dbReference type="InterPro" id="IPR029028">
    <property type="entry name" value="Alpha/beta_knot_MTases"/>
</dbReference>
<evidence type="ECO:0000256" key="6">
    <source>
        <dbReference type="HAMAP-Rule" id="MF_01885"/>
    </source>
</evidence>
<dbReference type="InterPro" id="IPR001537">
    <property type="entry name" value="SpoU_MeTrfase"/>
</dbReference>
<dbReference type="PANTHER" id="PTHR42971:SF1">
    <property type="entry name" value="TRNA (CYTIDINE(34)-2'-O)-METHYLTRANSFERASE"/>
    <property type="match status" value="1"/>
</dbReference>
<dbReference type="Proteomes" id="UP000256971">
    <property type="component" value="Chromosome"/>
</dbReference>
<dbReference type="InterPro" id="IPR029026">
    <property type="entry name" value="tRNA_m1G_MTases_N"/>
</dbReference>
<dbReference type="EMBL" id="CP031555">
    <property type="protein sequence ID" value="AXO13681.1"/>
    <property type="molecule type" value="Genomic_DNA"/>
</dbReference>
<protein>
    <recommendedName>
        <fullName evidence="6">tRNA (cytidine(34)-2'-O)-methyltransferase</fullName>
        <ecNumber evidence="6">2.1.1.207</ecNumber>
    </recommendedName>
    <alternativeName>
        <fullName evidence="6">tRNA (cytidine/uridine-2'-O-)-methyltransferase TrmL</fullName>
    </alternativeName>
</protein>
<comment type="catalytic activity">
    <reaction evidence="6">
        <text>cytidine(34) in tRNA + S-adenosyl-L-methionine = 2'-O-methylcytidine(34) in tRNA + S-adenosyl-L-homocysteine + H(+)</text>
        <dbReference type="Rhea" id="RHEA:43084"/>
        <dbReference type="Rhea" id="RHEA-COMP:10331"/>
        <dbReference type="Rhea" id="RHEA-COMP:10332"/>
        <dbReference type="ChEBI" id="CHEBI:15378"/>
        <dbReference type="ChEBI" id="CHEBI:57856"/>
        <dbReference type="ChEBI" id="CHEBI:59789"/>
        <dbReference type="ChEBI" id="CHEBI:74495"/>
        <dbReference type="ChEBI" id="CHEBI:82748"/>
        <dbReference type="EC" id="2.1.1.207"/>
    </reaction>
</comment>
<keyword evidence="4 6" id="KW-0949">S-adenosyl-L-methionine</keyword>
<gene>
    <name evidence="6" type="primary">trmL</name>
    <name evidence="8" type="ORF">DY252_05180</name>
</gene>
<dbReference type="PANTHER" id="PTHR42971">
    <property type="entry name" value="TRNA (CYTIDINE(34)-2'-O)-METHYLTRANSFERASE"/>
    <property type="match status" value="1"/>
</dbReference>
<feature type="binding site" evidence="6">
    <location>
        <position position="103"/>
    </location>
    <ligand>
        <name>S-adenosyl-L-methionine</name>
        <dbReference type="ChEBI" id="CHEBI:59789"/>
    </ligand>
</feature>
<dbReference type="RefSeq" id="WP_064787387.1">
    <property type="nucleotide sequence ID" value="NZ_CP031555.1"/>
</dbReference>
<dbReference type="CDD" id="cd18094">
    <property type="entry name" value="SpoU-like_TrmL"/>
    <property type="match status" value="1"/>
</dbReference>
<evidence type="ECO:0000313" key="9">
    <source>
        <dbReference type="Proteomes" id="UP000256971"/>
    </source>
</evidence>
<evidence type="ECO:0000256" key="1">
    <source>
        <dbReference type="ARBA" id="ARBA00022490"/>
    </source>
</evidence>
<keyword evidence="2 6" id="KW-0489">Methyltransferase</keyword>
<evidence type="ECO:0000256" key="4">
    <source>
        <dbReference type="ARBA" id="ARBA00022691"/>
    </source>
</evidence>
<sequence length="162" mass="17884">MRICLFEPDIPQNTGTILRMAACFGLPVDIIEPCGFLLTSGALKRAGMDYLEKADYIRHADWRDFVAARENGTLPGRLVLLTTKGAEPYCDFEFRADDILMLGSESKGVPDSVHDYVDARVVIPMKPQMRSLNVAMATAMTLGEALRQTDGFPASRVNEPSE</sequence>
<evidence type="ECO:0000256" key="2">
    <source>
        <dbReference type="ARBA" id="ARBA00022603"/>
    </source>
</evidence>
<organism evidence="8 9">
    <name type="scientific">Thalassospira indica</name>
    <dbReference type="NCBI Taxonomy" id="1891279"/>
    <lineage>
        <taxon>Bacteria</taxon>
        <taxon>Pseudomonadati</taxon>
        <taxon>Pseudomonadota</taxon>
        <taxon>Alphaproteobacteria</taxon>
        <taxon>Rhodospirillales</taxon>
        <taxon>Thalassospiraceae</taxon>
        <taxon>Thalassospira</taxon>
    </lineage>
</organism>
<dbReference type="PIRSF" id="PIRSF029256">
    <property type="entry name" value="SpoU_TrmH_prd"/>
    <property type="match status" value="1"/>
</dbReference>